<gene>
    <name evidence="1" type="ORF">SAMN02746011_01452</name>
</gene>
<dbReference type="RefSeq" id="WP_078756178.1">
    <property type="nucleotide sequence ID" value="NZ_FUWO01000012.1"/>
</dbReference>
<sequence>MIVHVLDKIGYMENFGSGIRRIYSLYSDFNKKPDIAATENSFKITLYNRNYLLNQDNINGEMFVMINFLSTVQSAPRKKFQEHVKFSKDKTIRLLNHLISEDIVIKRGESISTVYSLKNR</sequence>
<dbReference type="InterPro" id="IPR038475">
    <property type="entry name" value="RecG_C_sf"/>
</dbReference>
<accession>A0A1T4MJQ1</accession>
<dbReference type="STRING" id="1121925.SAMN02746011_01452"/>
<keyword evidence="1" id="KW-0378">Hydrolase</keyword>
<dbReference type="Gene3D" id="3.30.565.60">
    <property type="match status" value="1"/>
</dbReference>
<keyword evidence="1" id="KW-0547">Nucleotide-binding</keyword>
<dbReference type="OrthoDB" id="9807907at2"/>
<dbReference type="Proteomes" id="UP000189941">
    <property type="component" value="Unassembled WGS sequence"/>
</dbReference>
<protein>
    <submittedName>
        <fullName evidence="1">ATP-dependent DNA helicase RecG</fullName>
    </submittedName>
</protein>
<evidence type="ECO:0000313" key="2">
    <source>
        <dbReference type="Proteomes" id="UP000189941"/>
    </source>
</evidence>
<reference evidence="2" key="1">
    <citation type="submission" date="2017-02" db="EMBL/GenBank/DDBJ databases">
        <authorList>
            <person name="Varghese N."/>
            <person name="Submissions S."/>
        </authorList>
    </citation>
    <scope>NUCLEOTIDE SEQUENCE [LARGE SCALE GENOMIC DNA]</scope>
    <source>
        <strain evidence="2">DSM 15739</strain>
    </source>
</reference>
<proteinExistence type="predicted"/>
<keyword evidence="1" id="KW-0067">ATP-binding</keyword>
<organism evidence="1 2">
    <name type="scientific">Globicatella sulfidifaciens DSM 15739</name>
    <dbReference type="NCBI Taxonomy" id="1121925"/>
    <lineage>
        <taxon>Bacteria</taxon>
        <taxon>Bacillati</taxon>
        <taxon>Bacillota</taxon>
        <taxon>Bacilli</taxon>
        <taxon>Lactobacillales</taxon>
        <taxon>Aerococcaceae</taxon>
        <taxon>Globicatella</taxon>
    </lineage>
</organism>
<keyword evidence="2" id="KW-1185">Reference proteome</keyword>
<evidence type="ECO:0000313" key="1">
    <source>
        <dbReference type="EMBL" id="SJZ66984.1"/>
    </source>
</evidence>
<keyword evidence="1" id="KW-0347">Helicase</keyword>
<dbReference type="GO" id="GO:0004386">
    <property type="term" value="F:helicase activity"/>
    <property type="evidence" value="ECO:0007669"/>
    <property type="project" value="UniProtKB-KW"/>
</dbReference>
<dbReference type="EMBL" id="FUWO01000012">
    <property type="protein sequence ID" value="SJZ66984.1"/>
    <property type="molecule type" value="Genomic_DNA"/>
</dbReference>
<dbReference type="AlphaFoldDB" id="A0A1T4MJQ1"/>
<name>A0A1T4MJQ1_9LACT</name>